<dbReference type="HOGENOM" id="CLU_1945374_0_0_5"/>
<evidence type="ECO:0000256" key="1">
    <source>
        <dbReference type="SAM" id="MobiDB-lite"/>
    </source>
</evidence>
<dbReference type="Proteomes" id="UP000023762">
    <property type="component" value="Chromosome"/>
</dbReference>
<keyword evidence="3" id="KW-1185">Reference proteome</keyword>
<dbReference type="KEGG" id="ehh:EHF_0617"/>
<organism evidence="2 3">
    <name type="scientific">Ehrlichia japonica</name>
    <dbReference type="NCBI Taxonomy" id="391036"/>
    <lineage>
        <taxon>Bacteria</taxon>
        <taxon>Pseudomonadati</taxon>
        <taxon>Pseudomonadota</taxon>
        <taxon>Alphaproteobacteria</taxon>
        <taxon>Rickettsiales</taxon>
        <taxon>Anaplasmataceae</taxon>
        <taxon>Ehrlichia</taxon>
    </lineage>
</organism>
<dbReference type="EMBL" id="CP007474">
    <property type="protein sequence ID" value="AHX04485.1"/>
    <property type="molecule type" value="Genomic_DNA"/>
</dbReference>
<evidence type="ECO:0000313" key="3">
    <source>
        <dbReference type="Proteomes" id="UP000023762"/>
    </source>
</evidence>
<evidence type="ECO:0000313" key="2">
    <source>
        <dbReference type="EMBL" id="AHX04485.1"/>
    </source>
</evidence>
<dbReference type="AlphaFoldDB" id="X5H342"/>
<name>X5H342_9RICK</name>
<accession>X5H342</accession>
<proteinExistence type="predicted"/>
<gene>
    <name evidence="2" type="ORF">EHF_0617</name>
</gene>
<sequence>MSEVCSALVDDRDFFKQKGPTFFNLSHYGYFVLSSIPGGPNDQDFDAYYELANTAELDADFSVDKKKHDDSSCCQSYFPKSKKESQKDMGDDDEKEDAKLGLMTVLMDTDHDLQSAIASQLHSEESRRA</sequence>
<protein>
    <submittedName>
        <fullName evidence="2">Uncharacterized protein</fullName>
    </submittedName>
</protein>
<feature type="region of interest" description="Disordered" evidence="1">
    <location>
        <begin position="66"/>
        <end position="101"/>
    </location>
</feature>
<reference evidence="2 3" key="1">
    <citation type="submission" date="2014-03" db="EMBL/GenBank/DDBJ databases">
        <title>Sequencing and Comparison of Genomes and Transcriptome Profiles of Human Ehrlichiosis Agents.</title>
        <authorList>
            <person name="Lin M."/>
            <person name="Daugherty S.C."/>
            <person name="Nagaraj S."/>
            <person name="Cheng Z."/>
            <person name="Xiong Q."/>
            <person name="Lin F.-Y."/>
            <person name="Sengamalay N."/>
            <person name="Ott S."/>
            <person name="Godinez A."/>
            <person name="Tallon L.J."/>
            <person name="Sadzewicz L."/>
            <person name="Fraser C.M."/>
            <person name="Dunning Hotopp J.C."/>
            <person name="Rikihisa Y."/>
        </authorList>
    </citation>
    <scope>NUCLEOTIDE SEQUENCE [LARGE SCALE GENOMIC DNA]</scope>
    <source>
        <strain evidence="2 3">HF</strain>
    </source>
</reference>